<proteinExistence type="predicted"/>
<feature type="domain" description="Knr4/Smi1-like" evidence="1">
    <location>
        <begin position="4"/>
        <end position="132"/>
    </location>
</feature>
<evidence type="ECO:0000313" key="3">
    <source>
        <dbReference type="Proteomes" id="UP000199672"/>
    </source>
</evidence>
<dbReference type="AlphaFoldDB" id="A0A1I1L3F6"/>
<keyword evidence="3" id="KW-1185">Reference proteome</keyword>
<accession>A0A1I1L3F6</accession>
<dbReference type="SUPFAM" id="SSF160631">
    <property type="entry name" value="SMI1/KNR4-like"/>
    <property type="match status" value="1"/>
</dbReference>
<dbReference type="Proteomes" id="UP000199672">
    <property type="component" value="Unassembled WGS sequence"/>
</dbReference>
<organism evidence="2 3">
    <name type="scientific">Flavobacterium phragmitis</name>
    <dbReference type="NCBI Taxonomy" id="739143"/>
    <lineage>
        <taxon>Bacteria</taxon>
        <taxon>Pseudomonadati</taxon>
        <taxon>Bacteroidota</taxon>
        <taxon>Flavobacteriia</taxon>
        <taxon>Flavobacteriales</taxon>
        <taxon>Flavobacteriaceae</taxon>
        <taxon>Flavobacterium</taxon>
    </lineage>
</organism>
<evidence type="ECO:0000259" key="1">
    <source>
        <dbReference type="Pfam" id="PF09346"/>
    </source>
</evidence>
<reference evidence="3" key="1">
    <citation type="submission" date="2016-10" db="EMBL/GenBank/DDBJ databases">
        <authorList>
            <person name="Varghese N."/>
            <person name="Submissions S."/>
        </authorList>
    </citation>
    <scope>NUCLEOTIDE SEQUENCE [LARGE SCALE GENOMIC DNA]</scope>
    <source>
        <strain evidence="3">CGMCC 1.10370</strain>
    </source>
</reference>
<protein>
    <submittedName>
        <fullName evidence="2">SMI1 / KNR4 family (SUKH-1)</fullName>
    </submittedName>
</protein>
<gene>
    <name evidence="2" type="ORF">SAMN05216297_101547</name>
</gene>
<dbReference type="OrthoDB" id="1353528at2"/>
<dbReference type="InterPro" id="IPR037883">
    <property type="entry name" value="Knr4/Smi1-like_sf"/>
</dbReference>
<dbReference type="Gene3D" id="3.40.1580.10">
    <property type="entry name" value="SMI1/KNR4-like"/>
    <property type="match status" value="1"/>
</dbReference>
<sequence>MPFPVDAKYIIETEEQLEVQFPLLFKEKMIKENGGEAATEYDDWNLYPFFDQSDKKRISRTCNHIVLETKQARKWNNFPLNAIAIASNGCGDQLVLIPLDNDNEKLSEVIYFWYHETGALEKVAENINELIEK</sequence>
<dbReference type="EMBL" id="FOMH01000001">
    <property type="protein sequence ID" value="SFC64120.1"/>
    <property type="molecule type" value="Genomic_DNA"/>
</dbReference>
<dbReference type="Pfam" id="PF09346">
    <property type="entry name" value="SMI1_KNR4"/>
    <property type="match status" value="1"/>
</dbReference>
<evidence type="ECO:0000313" key="2">
    <source>
        <dbReference type="EMBL" id="SFC64120.1"/>
    </source>
</evidence>
<name>A0A1I1L3F6_9FLAO</name>
<dbReference type="RefSeq" id="WP_091490640.1">
    <property type="nucleotide sequence ID" value="NZ_FOMH01000001.1"/>
</dbReference>
<dbReference type="InterPro" id="IPR018958">
    <property type="entry name" value="Knr4/Smi1-like_dom"/>
</dbReference>